<dbReference type="EMBL" id="JAUIZM010000010">
    <property type="protein sequence ID" value="KAK1361515.1"/>
    <property type="molecule type" value="Genomic_DNA"/>
</dbReference>
<gene>
    <name evidence="1" type="ORF">POM88_045989</name>
</gene>
<reference evidence="1" key="2">
    <citation type="submission" date="2023-05" db="EMBL/GenBank/DDBJ databases">
        <authorList>
            <person name="Schelkunov M.I."/>
        </authorList>
    </citation>
    <scope>NUCLEOTIDE SEQUENCE</scope>
    <source>
        <strain evidence="1">Hsosn_3</strain>
        <tissue evidence="1">Leaf</tissue>
    </source>
</reference>
<keyword evidence="2" id="KW-1185">Reference proteome</keyword>
<organism evidence="1 2">
    <name type="scientific">Heracleum sosnowskyi</name>
    <dbReference type="NCBI Taxonomy" id="360622"/>
    <lineage>
        <taxon>Eukaryota</taxon>
        <taxon>Viridiplantae</taxon>
        <taxon>Streptophyta</taxon>
        <taxon>Embryophyta</taxon>
        <taxon>Tracheophyta</taxon>
        <taxon>Spermatophyta</taxon>
        <taxon>Magnoliopsida</taxon>
        <taxon>eudicotyledons</taxon>
        <taxon>Gunneridae</taxon>
        <taxon>Pentapetalae</taxon>
        <taxon>asterids</taxon>
        <taxon>campanulids</taxon>
        <taxon>Apiales</taxon>
        <taxon>Apiaceae</taxon>
        <taxon>Apioideae</taxon>
        <taxon>apioid superclade</taxon>
        <taxon>Tordylieae</taxon>
        <taxon>Tordyliinae</taxon>
        <taxon>Heracleum</taxon>
    </lineage>
</organism>
<evidence type="ECO:0000313" key="1">
    <source>
        <dbReference type="EMBL" id="KAK1361515.1"/>
    </source>
</evidence>
<name>A0AAD8M4A0_9APIA</name>
<sequence>MKFLDNSETTDCEYKARISLLPHRTIAYKVSNNFTRAYEYQGFWFRESGLRGLMWAQDHFIPQPGRRCLQKILNLFPLRRGFSSSVRASLNLTKNLQILAKWNKYVIYMRMLTTNCQNEISVSVGSDLSISVCTFTQSFRRLLVAFRPKTGSNRP</sequence>
<dbReference type="Proteomes" id="UP001237642">
    <property type="component" value="Unassembled WGS sequence"/>
</dbReference>
<protein>
    <submittedName>
        <fullName evidence="1">Uncharacterized protein</fullName>
    </submittedName>
</protein>
<reference evidence="1" key="1">
    <citation type="submission" date="2023-02" db="EMBL/GenBank/DDBJ databases">
        <title>Genome of toxic invasive species Heracleum sosnowskyi carries increased number of genes despite the absence of recent whole-genome duplications.</title>
        <authorList>
            <person name="Schelkunov M."/>
            <person name="Shtratnikova V."/>
            <person name="Makarenko M."/>
            <person name="Klepikova A."/>
            <person name="Omelchenko D."/>
            <person name="Novikova G."/>
            <person name="Obukhova E."/>
            <person name="Bogdanov V."/>
            <person name="Penin A."/>
            <person name="Logacheva M."/>
        </authorList>
    </citation>
    <scope>NUCLEOTIDE SEQUENCE</scope>
    <source>
        <strain evidence="1">Hsosn_3</strain>
        <tissue evidence="1">Leaf</tissue>
    </source>
</reference>
<accession>A0AAD8M4A0</accession>
<comment type="caution">
    <text evidence="1">The sequence shown here is derived from an EMBL/GenBank/DDBJ whole genome shotgun (WGS) entry which is preliminary data.</text>
</comment>
<dbReference type="AlphaFoldDB" id="A0AAD8M4A0"/>
<evidence type="ECO:0000313" key="2">
    <source>
        <dbReference type="Proteomes" id="UP001237642"/>
    </source>
</evidence>
<proteinExistence type="predicted"/>